<dbReference type="STRING" id="183478.A0A364MZC5"/>
<evidence type="ECO:0000256" key="3">
    <source>
        <dbReference type="ARBA" id="ARBA00023239"/>
    </source>
</evidence>
<dbReference type="InterPro" id="IPR045032">
    <property type="entry name" value="PEL"/>
</dbReference>
<gene>
    <name evidence="7" type="ORF">DDE83_006247</name>
</gene>
<dbReference type="InterPro" id="IPR012334">
    <property type="entry name" value="Pectin_lyas_fold"/>
</dbReference>
<evidence type="ECO:0000256" key="1">
    <source>
        <dbReference type="ARBA" id="ARBA00010980"/>
    </source>
</evidence>
<feature type="domain" description="Pectate lyase" evidence="6">
    <location>
        <begin position="49"/>
        <end position="262"/>
    </location>
</feature>
<feature type="signal peptide" evidence="5">
    <location>
        <begin position="1"/>
        <end position="20"/>
    </location>
</feature>
<proteinExistence type="inferred from homology"/>
<comment type="caution">
    <text evidence="7">The sequence shown here is derived from an EMBL/GenBank/DDBJ whole genome shotgun (WGS) entry which is preliminary data.</text>
</comment>
<dbReference type="InterPro" id="IPR002022">
    <property type="entry name" value="Pec_lyase"/>
</dbReference>
<dbReference type="PANTHER" id="PTHR31683">
    <property type="entry name" value="PECTATE LYASE 18-RELATED"/>
    <property type="match status" value="1"/>
</dbReference>
<evidence type="ECO:0000256" key="5">
    <source>
        <dbReference type="SAM" id="SignalP"/>
    </source>
</evidence>
<dbReference type="SMART" id="SM00656">
    <property type="entry name" value="Amb_all"/>
    <property type="match status" value="1"/>
</dbReference>
<comment type="subcellular location">
    <subcellularLocation>
        <location evidence="4">Secreted</location>
    </subcellularLocation>
</comment>
<evidence type="ECO:0000256" key="4">
    <source>
        <dbReference type="RuleBase" id="RU361173"/>
    </source>
</evidence>
<comment type="similarity">
    <text evidence="1 4">Belongs to the polysaccharide lyase 1 family.</text>
</comment>
<dbReference type="GO" id="GO:0030570">
    <property type="term" value="F:pectate lyase activity"/>
    <property type="evidence" value="ECO:0007669"/>
    <property type="project" value="InterPro"/>
</dbReference>
<keyword evidence="8" id="KW-1185">Reference proteome</keyword>
<evidence type="ECO:0000313" key="7">
    <source>
        <dbReference type="EMBL" id="RAR07829.1"/>
    </source>
</evidence>
<dbReference type="OrthoDB" id="2019149at2759"/>
<name>A0A364MZC5_STELY</name>
<evidence type="ECO:0000259" key="6">
    <source>
        <dbReference type="SMART" id="SM00656"/>
    </source>
</evidence>
<keyword evidence="4" id="KW-0119">Carbohydrate metabolism</keyword>
<feature type="chain" id="PRO_5017081924" evidence="5">
    <location>
        <begin position="21"/>
        <end position="327"/>
    </location>
</feature>
<keyword evidence="4" id="KW-0964">Secreted</keyword>
<dbReference type="PANTHER" id="PTHR31683:SF18">
    <property type="entry name" value="PECTATE LYASE 21-RELATED"/>
    <property type="match status" value="1"/>
</dbReference>
<dbReference type="EMBL" id="QGDH01000094">
    <property type="protein sequence ID" value="RAR07829.1"/>
    <property type="molecule type" value="Genomic_DNA"/>
</dbReference>
<dbReference type="InterPro" id="IPR011050">
    <property type="entry name" value="Pectin_lyase_fold/virulence"/>
</dbReference>
<organism evidence="7 8">
    <name type="scientific">Stemphylium lycopersici</name>
    <name type="common">Tomato gray leaf spot disease fungus</name>
    <name type="synonym">Thyrospora lycopersici</name>
    <dbReference type="NCBI Taxonomy" id="183478"/>
    <lineage>
        <taxon>Eukaryota</taxon>
        <taxon>Fungi</taxon>
        <taxon>Dikarya</taxon>
        <taxon>Ascomycota</taxon>
        <taxon>Pezizomycotina</taxon>
        <taxon>Dothideomycetes</taxon>
        <taxon>Pleosporomycetidae</taxon>
        <taxon>Pleosporales</taxon>
        <taxon>Pleosporineae</taxon>
        <taxon>Pleosporaceae</taxon>
        <taxon>Stemphylium</taxon>
    </lineage>
</organism>
<protein>
    <submittedName>
        <fullName evidence="7">Pectin lyase-like protein</fullName>
    </submittedName>
</protein>
<accession>A0A364MZC5</accession>
<reference evidence="8" key="1">
    <citation type="submission" date="2018-05" db="EMBL/GenBank/DDBJ databases">
        <title>Draft genome sequence of Stemphylium lycopersici strain CIDEFI 213.</title>
        <authorList>
            <person name="Medina R."/>
            <person name="Franco M.E.E."/>
            <person name="Lucentini C.G."/>
            <person name="Saparrat M.C.N."/>
            <person name="Balatti P.A."/>
        </authorList>
    </citation>
    <scope>NUCLEOTIDE SEQUENCE [LARGE SCALE GENOMIC DNA]</scope>
    <source>
        <strain evidence="8">CIDEFI 213</strain>
    </source>
</reference>
<evidence type="ECO:0000256" key="2">
    <source>
        <dbReference type="ARBA" id="ARBA00022729"/>
    </source>
</evidence>
<dbReference type="GO" id="GO:0000272">
    <property type="term" value="P:polysaccharide catabolic process"/>
    <property type="evidence" value="ECO:0007669"/>
    <property type="project" value="UniProtKB-KW"/>
</dbReference>
<dbReference type="Gene3D" id="2.160.20.10">
    <property type="entry name" value="Single-stranded right-handed beta-helix, Pectin lyase-like"/>
    <property type="match status" value="1"/>
</dbReference>
<dbReference type="AlphaFoldDB" id="A0A364MZC5"/>
<keyword evidence="2 5" id="KW-0732">Signal</keyword>
<dbReference type="Pfam" id="PF00544">
    <property type="entry name" value="Pectate_lyase_4"/>
    <property type="match status" value="1"/>
</dbReference>
<evidence type="ECO:0000313" key="8">
    <source>
        <dbReference type="Proteomes" id="UP000249619"/>
    </source>
</evidence>
<dbReference type="GO" id="GO:0005576">
    <property type="term" value="C:extracellular region"/>
    <property type="evidence" value="ECO:0007669"/>
    <property type="project" value="UniProtKB-SubCell"/>
</dbReference>
<sequence length="327" mass="36130">MAITQWMRCILFLFVPLVLSQNTTAPPCEHCEDEAHGFASLNGGTTGGKGGPVVFANTWAELVSYSAQEGPLIIRVNGMMQADERGYEIPIASNKTIIGVGKESGVMGGGFAVKGTRNIILRNMQVSDTAIAEDWPGKTEDWDGIQVDTGSNIWIDHMTFARMNDGLIDLRRDTTYTTVSSSILSMHNKAFGIGWTSNVTARVTINDCFFNSTNQRNPSADNLAMCHMYNNYFRNGTGYGTYARGNTSLLLENSYYEDVFDPVVAGPNASLRATWVKFKDCGGEMMTSVNEEAVFDAREWYDYELRDPYDLPNDIPYFAGPQEDIGS</sequence>
<keyword evidence="3 4" id="KW-0456">Lyase</keyword>
<dbReference type="SUPFAM" id="SSF51126">
    <property type="entry name" value="Pectin lyase-like"/>
    <property type="match status" value="1"/>
</dbReference>
<dbReference type="Proteomes" id="UP000249619">
    <property type="component" value="Unassembled WGS sequence"/>
</dbReference>
<keyword evidence="4" id="KW-0624">Polysaccharide degradation</keyword>